<reference evidence="1" key="1">
    <citation type="submission" date="2024-03" db="EMBL/GenBank/DDBJ databases">
        <title>Whole genome sequecning of epiphytes from Marcgravia umbellata leaves.</title>
        <authorList>
            <person name="Kumar G."/>
            <person name="Savka M.A."/>
        </authorList>
    </citation>
    <scope>NUCLEOTIDE SEQUENCE</scope>
    <source>
        <strain evidence="1">RIT_BL5</strain>
    </source>
</reference>
<dbReference type="Proteomes" id="UP001380953">
    <property type="component" value="Unassembled WGS sequence"/>
</dbReference>
<organism evidence="1 2">
    <name type="scientific">Saccharibacillus sacchari</name>
    <dbReference type="NCBI Taxonomy" id="456493"/>
    <lineage>
        <taxon>Bacteria</taxon>
        <taxon>Bacillati</taxon>
        <taxon>Bacillota</taxon>
        <taxon>Bacilli</taxon>
        <taxon>Bacillales</taxon>
        <taxon>Paenibacillaceae</taxon>
        <taxon>Saccharibacillus</taxon>
    </lineage>
</organism>
<proteinExistence type="predicted"/>
<sequence>MTQPTHVWKKTSTAALVALLLALPVAEGQSSAQNVNAPTATQAQATAPKNVAQAQAKAQEMIEALMANYGVTGAQYAIRDGGKVVLSGGTTLDDSGNKQKIDAGSMFGIGSVSKMYVTASAMMLVDEGKIDLDKPLTTYISDFKMADERYKQITPRMLMNHSAGLYGSHYKNTILMNDNDTQNYDQLLSNLSKQRLKSDPGEYSVYANDGFQLLELLVERVSGMGYTEFLQKRVSEPLGLKSTKTPLDTFDRSVLEPVRLPGVPNALPDENANILGTGGVYSTTEEMTLFSELLSGKHPELLSAESAEAMLQPEYRSGVWVPDTNNAFGYGLGWDSVDLEPFGQYNIRAATKGGDTIMYHSALITLPDDDLSIAFTTSGGSSIFNTTSATNILLQYLKENGKITNILPEKTFEKPVKQTMPDDLNKYAGLYGTVGETRELAIQNGEIKMPAMMSDLIPAQTYVYTGDREFTSEDGRSVLSFDEQTNGHTYIRVSSQVELPSLGSSRMAFYEAQKLDANPVEASAKAAWTQREGKTFYALDEKINSFFYIAPSVLLKTVSLDASGGYANGAKIVDADHAVNVAEIPVMNGRDVFDLDFSREGDIEYLQADGRTYVSEDSINPLYAGHSSVVTIPASGSVRWFNIPTVAAGKTLTAELPEGAGFAVYDADGAPVALSIAMGTNTAVLPEGGKIVFGGKAGDVVKVTLESK</sequence>
<evidence type="ECO:0000313" key="1">
    <source>
        <dbReference type="EMBL" id="MEJ8302853.1"/>
    </source>
</evidence>
<accession>A0ACC6P7Q1</accession>
<dbReference type="EMBL" id="JBBKAR010000007">
    <property type="protein sequence ID" value="MEJ8302853.1"/>
    <property type="molecule type" value="Genomic_DNA"/>
</dbReference>
<protein>
    <submittedName>
        <fullName evidence="1">Serine hydrolase domain-containing protein</fullName>
        <ecNumber evidence="1">3.1.1.103</ecNumber>
    </submittedName>
</protein>
<evidence type="ECO:0000313" key="2">
    <source>
        <dbReference type="Proteomes" id="UP001380953"/>
    </source>
</evidence>
<gene>
    <name evidence="1" type="ORF">WKI47_02880</name>
</gene>
<name>A0ACC6P7Q1_9BACL</name>
<dbReference type="EC" id="3.1.1.103" evidence="1"/>
<keyword evidence="2" id="KW-1185">Reference proteome</keyword>
<keyword evidence="1" id="KW-0378">Hydrolase</keyword>
<comment type="caution">
    <text evidence="1">The sequence shown here is derived from an EMBL/GenBank/DDBJ whole genome shotgun (WGS) entry which is preliminary data.</text>
</comment>